<dbReference type="Proteomes" id="UP000245055">
    <property type="component" value="Unassembled WGS sequence"/>
</dbReference>
<evidence type="ECO:0008006" key="6">
    <source>
        <dbReference type="Google" id="ProtNLM"/>
    </source>
</evidence>
<evidence type="ECO:0000313" key="4">
    <source>
        <dbReference type="Proteomes" id="UP000245055"/>
    </source>
</evidence>
<proteinExistence type="predicted"/>
<feature type="compositionally biased region" description="Basic and acidic residues" evidence="1">
    <location>
        <begin position="282"/>
        <end position="296"/>
    </location>
</feature>
<reference evidence="3 5" key="2">
    <citation type="submission" date="2018-09" db="EMBL/GenBank/DDBJ databases">
        <title>Phylogenetic diversity of Pectobacterium and Dickeya strains causing blackleg disease of potato in Morocco.</title>
        <authorList>
            <person name="Oulghazi S."/>
            <person name="Moumni M."/>
            <person name="Faure D."/>
        </authorList>
    </citation>
    <scope>NUCLEOTIDE SEQUENCE [LARGE SCALE GENOMIC DNA]</scope>
    <source>
        <strain evidence="3 5">S4.16.03.LID</strain>
    </source>
</reference>
<organism evidence="2 4">
    <name type="scientific">Dickeya dianthicola</name>
    <dbReference type="NCBI Taxonomy" id="204039"/>
    <lineage>
        <taxon>Bacteria</taxon>
        <taxon>Pseudomonadati</taxon>
        <taxon>Pseudomonadota</taxon>
        <taxon>Gammaproteobacteria</taxon>
        <taxon>Enterobacterales</taxon>
        <taxon>Pectobacteriaceae</taxon>
        <taxon>Dickeya</taxon>
    </lineage>
</organism>
<accession>A0AAX1C947</accession>
<dbReference type="AlphaFoldDB" id="A0AAX1C947"/>
<dbReference type="RefSeq" id="WP_103415929.1">
    <property type="nucleotide sequence ID" value="NZ_CP031560.1"/>
</dbReference>
<reference evidence="2 4" key="1">
    <citation type="submission" date="2018-05" db="EMBL/GenBank/DDBJ databases">
        <title>Genomic diversity of pathogens causing Blackleg of Potato in Pakistan.</title>
        <authorList>
            <person name="Sarfraz S."/>
            <person name="Riaz K."/>
            <person name="Oulghazi S."/>
            <person name="Cigna J."/>
            <person name="Sahi S.T."/>
            <person name="Khan S.H."/>
            <person name="Hameed A."/>
            <person name="Faure D."/>
        </authorList>
    </citation>
    <scope>NUCLEOTIDE SEQUENCE [LARGE SCALE GENOMIC DNA]</scope>
    <source>
        <strain evidence="2 4">SS70</strain>
    </source>
</reference>
<comment type="caution">
    <text evidence="2">The sequence shown here is derived from an EMBL/GenBank/DDBJ whole genome shotgun (WGS) entry which is preliminary data.</text>
</comment>
<keyword evidence="5" id="KW-1185">Reference proteome</keyword>
<dbReference type="GeneID" id="49320713"/>
<dbReference type="REBASE" id="491119">
    <property type="entry name" value="DdiLI01ORF3965P"/>
</dbReference>
<feature type="region of interest" description="Disordered" evidence="1">
    <location>
        <begin position="282"/>
        <end position="361"/>
    </location>
</feature>
<dbReference type="Proteomes" id="UP000266633">
    <property type="component" value="Unassembled WGS sequence"/>
</dbReference>
<sequence length="506" mass="57259">MYQYKSININDLMLDVQNSRFGDNVDGQREAIKVMVENQGQKIVKLAKDIAENGVDPSERMIVVESDDEEKGFIVKEGNRRVTALKLIENPSLVQNKTLELTFEKIKKSRKISVLNVDCVVYDNEEYNHWINLKHTGQNEGAGRVGWTTPEQLRYMARNGKESFANQLYSFIDLFPEHFENIIKNKSKVKITNLDRLIGDPSFRKSLNLNGVDGLLFCSQPLNRFISELKKILDVMILTDDNGRPEFTVNRIRSKDDRANFISELGLTSFSPALEKEWRLLEPPKSSSKDDGRQNEKGSQNDTNHEKNTAGDVDTGHEKSSGEHSTTGDGEGKNSGGSSDTDDKAKGKKGSNPAGVKRNHMIPMGVSLKFGTKHKRCHRIFTELKRMTHEDHQNSLAVMLRVFIELSLNTYIDINNLVYQDKKNPHKTPGLHDKVVMVSSNLFEKKIIDGPKKTAIQSYSKQMTSSSASLQQYVHNANLIPEKEFVNTEWDNFQPLIEAIWGSIAS</sequence>
<evidence type="ECO:0000313" key="3">
    <source>
        <dbReference type="EMBL" id="RJL74605.1"/>
    </source>
</evidence>
<feature type="compositionally biased region" description="Basic and acidic residues" evidence="1">
    <location>
        <begin position="303"/>
        <end position="322"/>
    </location>
</feature>
<gene>
    <name evidence="3" type="ORF">D5077_07925</name>
    <name evidence="2" type="ORF">DF213_05160</name>
</gene>
<name>A0AAX1C947_9GAMM</name>
<protein>
    <recommendedName>
        <fullName evidence="6">ParB/Sulfiredoxin domain-containing protein</fullName>
    </recommendedName>
</protein>
<dbReference type="EMBL" id="QZDO01000023">
    <property type="protein sequence ID" value="RJL74605.1"/>
    <property type="molecule type" value="Genomic_DNA"/>
</dbReference>
<evidence type="ECO:0000313" key="5">
    <source>
        <dbReference type="Proteomes" id="UP000266633"/>
    </source>
</evidence>
<dbReference type="EMBL" id="QESZ01000008">
    <property type="protein sequence ID" value="PWD74642.1"/>
    <property type="molecule type" value="Genomic_DNA"/>
</dbReference>
<evidence type="ECO:0000313" key="2">
    <source>
        <dbReference type="EMBL" id="PWD74642.1"/>
    </source>
</evidence>
<evidence type="ECO:0000256" key="1">
    <source>
        <dbReference type="SAM" id="MobiDB-lite"/>
    </source>
</evidence>